<name>A0ABT8T3G6_9HYPH</name>
<protein>
    <submittedName>
        <fullName evidence="8">Integrase family protein</fullName>
    </submittedName>
</protein>
<comment type="similarity">
    <text evidence="1">Belongs to the 'phage' integrase family.</text>
</comment>
<dbReference type="Pfam" id="PF13356">
    <property type="entry name" value="Arm-DNA-bind_3"/>
    <property type="match status" value="1"/>
</dbReference>
<dbReference type="InterPro" id="IPR050808">
    <property type="entry name" value="Phage_Integrase"/>
</dbReference>
<feature type="domain" description="Tyr recombinase" evidence="6">
    <location>
        <begin position="229"/>
        <end position="431"/>
    </location>
</feature>
<dbReference type="PANTHER" id="PTHR30629:SF2">
    <property type="entry name" value="PROPHAGE INTEGRASE INTS-RELATED"/>
    <property type="match status" value="1"/>
</dbReference>
<feature type="domain" description="Integrase DNA-binding" evidence="7">
    <location>
        <begin position="6"/>
        <end position="95"/>
    </location>
</feature>
<dbReference type="Gene3D" id="1.10.443.10">
    <property type="entry name" value="Intergrase catalytic core"/>
    <property type="match status" value="1"/>
</dbReference>
<evidence type="ECO:0000256" key="5">
    <source>
        <dbReference type="SAM" id="MobiDB-lite"/>
    </source>
</evidence>
<evidence type="ECO:0000259" key="6">
    <source>
        <dbReference type="Pfam" id="PF00589"/>
    </source>
</evidence>
<evidence type="ECO:0000256" key="2">
    <source>
        <dbReference type="ARBA" id="ARBA00022908"/>
    </source>
</evidence>
<sequence length="468" mass="53364">MARVHLTDKLIEGLELTSDWESRYEIFDASVNNLAIRVGSINKSFVLLARFRQGDNSTRRKLGKFPDMTTEAARVAAHRWNEQLAAGIDPTIEVERAREAEALRLRSTFASVVRDYVAYIPNRPRNLSVPAETKFIESILLNPSKNPWLNKPISEVTDLDVMNLVKALRARTPAQAFTCFRTLKTFFRWAMAPDRRLEIGLQHNPIEFLSAKTLQLEKNERDRVLGYEETHAFLKASTEMPYPYGPCLRTLIETGQRIGAVSGMRWSQLNLERKLWTIPGSRSRRATAGRTSKAQSDHEIPLSDNMCEMLRALKVTLTDDHGDYVFSFTRGATPLGSFSNLKRDTTRNRKGAGGRGSTKRVEDEAEAANGRFDRLMRDIVTTTGIEYNKWVWHDIRRTVRTHLDPITGRTEVAEAAIGHGQKGIVRVYNLHKFRPEIRRGFNAWSSLLRRVEAGKCTIAEWEHDNDVL</sequence>
<organism evidence="8 9">
    <name type="scientific">Rhizobium oryzicola</name>
    <dbReference type="NCBI Taxonomy" id="1232668"/>
    <lineage>
        <taxon>Bacteria</taxon>
        <taxon>Pseudomonadati</taxon>
        <taxon>Pseudomonadota</taxon>
        <taxon>Alphaproteobacteria</taxon>
        <taxon>Hyphomicrobiales</taxon>
        <taxon>Rhizobiaceae</taxon>
        <taxon>Rhizobium/Agrobacterium group</taxon>
        <taxon>Rhizobium</taxon>
    </lineage>
</organism>
<dbReference type="PANTHER" id="PTHR30629">
    <property type="entry name" value="PROPHAGE INTEGRASE"/>
    <property type="match status" value="1"/>
</dbReference>
<dbReference type="InterPro" id="IPR025166">
    <property type="entry name" value="Integrase_DNA_bind_dom"/>
</dbReference>
<dbReference type="Pfam" id="PF00589">
    <property type="entry name" value="Phage_integrase"/>
    <property type="match status" value="1"/>
</dbReference>
<evidence type="ECO:0000256" key="1">
    <source>
        <dbReference type="ARBA" id="ARBA00008857"/>
    </source>
</evidence>
<dbReference type="InterPro" id="IPR002104">
    <property type="entry name" value="Integrase_catalytic"/>
</dbReference>
<dbReference type="EMBL" id="JAUKWQ010000013">
    <property type="protein sequence ID" value="MDO1585257.1"/>
    <property type="molecule type" value="Genomic_DNA"/>
</dbReference>
<keyword evidence="2" id="KW-0229">DNA integration</keyword>
<evidence type="ECO:0000313" key="8">
    <source>
        <dbReference type="EMBL" id="MDO1585257.1"/>
    </source>
</evidence>
<evidence type="ECO:0000256" key="3">
    <source>
        <dbReference type="ARBA" id="ARBA00023125"/>
    </source>
</evidence>
<comment type="caution">
    <text evidence="8">The sequence shown here is derived from an EMBL/GenBank/DDBJ whole genome shotgun (WGS) entry which is preliminary data.</text>
</comment>
<dbReference type="Gene3D" id="3.30.160.390">
    <property type="entry name" value="Integrase, DNA-binding domain"/>
    <property type="match status" value="1"/>
</dbReference>
<evidence type="ECO:0000259" key="7">
    <source>
        <dbReference type="Pfam" id="PF13356"/>
    </source>
</evidence>
<proteinExistence type="inferred from homology"/>
<dbReference type="RefSeq" id="WP_302079538.1">
    <property type="nucleotide sequence ID" value="NZ_JAUKWQ010000013.1"/>
</dbReference>
<dbReference type="InterPro" id="IPR038488">
    <property type="entry name" value="Integrase_DNA-bd_sf"/>
</dbReference>
<evidence type="ECO:0000256" key="4">
    <source>
        <dbReference type="ARBA" id="ARBA00023172"/>
    </source>
</evidence>
<reference evidence="8" key="2">
    <citation type="submission" date="2023-07" db="EMBL/GenBank/DDBJ databases">
        <authorList>
            <person name="Sun H."/>
        </authorList>
    </citation>
    <scope>NUCLEOTIDE SEQUENCE</scope>
    <source>
        <strain evidence="8">05753</strain>
    </source>
</reference>
<accession>A0ABT8T3G6</accession>
<keyword evidence="9" id="KW-1185">Reference proteome</keyword>
<feature type="region of interest" description="Disordered" evidence="5">
    <location>
        <begin position="339"/>
        <end position="360"/>
    </location>
</feature>
<dbReference type="SUPFAM" id="SSF56349">
    <property type="entry name" value="DNA breaking-rejoining enzymes"/>
    <property type="match status" value="1"/>
</dbReference>
<evidence type="ECO:0000313" key="9">
    <source>
        <dbReference type="Proteomes" id="UP001169006"/>
    </source>
</evidence>
<gene>
    <name evidence="8" type="ORF">Q2T52_24460</name>
</gene>
<dbReference type="InterPro" id="IPR013762">
    <property type="entry name" value="Integrase-like_cat_sf"/>
</dbReference>
<dbReference type="Gene3D" id="1.10.150.130">
    <property type="match status" value="1"/>
</dbReference>
<dbReference type="InterPro" id="IPR010998">
    <property type="entry name" value="Integrase_recombinase_N"/>
</dbReference>
<keyword evidence="4" id="KW-0233">DNA recombination</keyword>
<reference evidence="8" key="1">
    <citation type="journal article" date="2015" name="Int. J. Syst. Evol. Microbiol.">
        <title>Rhizobium oryzicola sp. nov., potential plant-growth-promoting endophytic bacteria isolated from rice roots.</title>
        <authorList>
            <person name="Zhang X.X."/>
            <person name="Gao J.S."/>
            <person name="Cao Y.H."/>
            <person name="Sheirdil R.A."/>
            <person name="Wang X.C."/>
            <person name="Zhang L."/>
        </authorList>
    </citation>
    <scope>NUCLEOTIDE SEQUENCE</scope>
    <source>
        <strain evidence="8">05753</strain>
    </source>
</reference>
<keyword evidence="3" id="KW-0238">DNA-binding</keyword>
<dbReference type="InterPro" id="IPR011010">
    <property type="entry name" value="DNA_brk_join_enz"/>
</dbReference>
<dbReference type="Proteomes" id="UP001169006">
    <property type="component" value="Unassembled WGS sequence"/>
</dbReference>